<sequence length="260" mass="29719">MDVEEQITVNLTILHRVLATVFTDGKETWRKLFTVGSVRELIASAKTELSQRVSLDRILRFDTDFQEFIDTDVNAGVRELDKFQIYYIASNNQDSLEGSVQPLQCHPTDATRTGTTPSLRTLLEEKAPTILREHEETKMLSISSRKFLVKAAVSDLVEKHGFYPSGTEKLALAKEIVSLFPSLRIQVPFGENEGHVRMFLRYKMNYLAMCITCSSILDSSLVLFLHHSCQEIFFDGPSHSGFIEMRLRNIRLNLQQSQRM</sequence>
<protein>
    <submittedName>
        <fullName evidence="1">Uncharacterized protein LOC109074130</fullName>
    </submittedName>
</protein>
<evidence type="ECO:0000313" key="1">
    <source>
        <dbReference type="RefSeq" id="XP_042605514.1"/>
    </source>
</evidence>
<name>A0A9R0ANM7_CYPCA</name>
<dbReference type="KEGG" id="ccar:109074130"/>
<accession>A0A9R0ANM7</accession>
<dbReference type="OrthoDB" id="10053555at2759"/>
<dbReference type="GeneID" id="109074130"/>
<dbReference type="Proteomes" id="UP001155660">
    <property type="component" value="Chromosome B22"/>
</dbReference>
<dbReference type="RefSeq" id="XP_042605514.1">
    <property type="nucleotide sequence ID" value="XM_042749580.1"/>
</dbReference>
<reference evidence="1" key="1">
    <citation type="submission" date="2025-08" db="UniProtKB">
        <authorList>
            <consortium name="RefSeq"/>
        </authorList>
    </citation>
    <scope>IDENTIFICATION</scope>
    <source>
        <tissue evidence="1">Muscle</tissue>
    </source>
</reference>
<organism evidence="1">
    <name type="scientific">Cyprinus carpio</name>
    <name type="common">Common carp</name>
    <dbReference type="NCBI Taxonomy" id="7962"/>
    <lineage>
        <taxon>Eukaryota</taxon>
        <taxon>Metazoa</taxon>
        <taxon>Chordata</taxon>
        <taxon>Craniata</taxon>
        <taxon>Vertebrata</taxon>
        <taxon>Euteleostomi</taxon>
        <taxon>Actinopterygii</taxon>
        <taxon>Neopterygii</taxon>
        <taxon>Teleostei</taxon>
        <taxon>Ostariophysi</taxon>
        <taxon>Cypriniformes</taxon>
        <taxon>Cyprinidae</taxon>
        <taxon>Cyprininae</taxon>
        <taxon>Cyprinus</taxon>
    </lineage>
</organism>
<gene>
    <name evidence="1" type="primary">LOC109074130</name>
</gene>
<proteinExistence type="predicted"/>
<dbReference type="AlphaFoldDB" id="A0A9R0ANM7"/>